<evidence type="ECO:0000313" key="2">
    <source>
        <dbReference type="Proteomes" id="UP000247973"/>
    </source>
</evidence>
<dbReference type="AlphaFoldDB" id="A0A2V3PIJ0"/>
<comment type="caution">
    <text evidence="1">The sequence shown here is derived from an EMBL/GenBank/DDBJ whole genome shotgun (WGS) entry which is preliminary data.</text>
</comment>
<gene>
    <name evidence="1" type="ORF">CLV62_14611</name>
</gene>
<accession>A0A2V3PIJ0</accession>
<sequence length="40" mass="4640">MALLASPYKRRNDNFCFPFSTPFYPEGYASRYIPLAKIHG</sequence>
<name>A0A2V3PIJ0_9BACT</name>
<protein>
    <submittedName>
        <fullName evidence="1">Uncharacterized protein</fullName>
    </submittedName>
</protein>
<reference evidence="1 2" key="1">
    <citation type="submission" date="2018-03" db="EMBL/GenBank/DDBJ databases">
        <title>Genomic Encyclopedia of Archaeal and Bacterial Type Strains, Phase II (KMG-II): from individual species to whole genera.</title>
        <authorList>
            <person name="Goeker M."/>
        </authorList>
    </citation>
    <scope>NUCLEOTIDE SEQUENCE [LARGE SCALE GENOMIC DNA]</scope>
    <source>
        <strain evidence="1 2">DSM 100214</strain>
    </source>
</reference>
<proteinExistence type="predicted"/>
<dbReference type="EMBL" id="QICL01000046">
    <property type="protein sequence ID" value="PXV58460.1"/>
    <property type="molecule type" value="Genomic_DNA"/>
</dbReference>
<organism evidence="1 2">
    <name type="scientific">Dysgonomonas alginatilytica</name>
    <dbReference type="NCBI Taxonomy" id="1605892"/>
    <lineage>
        <taxon>Bacteria</taxon>
        <taxon>Pseudomonadati</taxon>
        <taxon>Bacteroidota</taxon>
        <taxon>Bacteroidia</taxon>
        <taxon>Bacteroidales</taxon>
        <taxon>Dysgonomonadaceae</taxon>
        <taxon>Dysgonomonas</taxon>
    </lineage>
</organism>
<dbReference type="Proteomes" id="UP000247973">
    <property type="component" value="Unassembled WGS sequence"/>
</dbReference>
<evidence type="ECO:0000313" key="1">
    <source>
        <dbReference type="EMBL" id="PXV58460.1"/>
    </source>
</evidence>
<keyword evidence="2" id="KW-1185">Reference proteome</keyword>